<keyword evidence="1 5" id="KW-0378">Hydrolase</keyword>
<keyword evidence="3 5" id="KW-0326">Glycosidase</keyword>
<dbReference type="GO" id="GO:0030245">
    <property type="term" value="P:cellulose catabolic process"/>
    <property type="evidence" value="ECO:0007669"/>
    <property type="project" value="UniProtKB-KW"/>
</dbReference>
<evidence type="ECO:0000256" key="7">
    <source>
        <dbReference type="RuleBase" id="RU361166"/>
    </source>
</evidence>
<dbReference type="InterPro" id="IPR001701">
    <property type="entry name" value="Glyco_hydro_9"/>
</dbReference>
<dbReference type="InterPro" id="IPR012341">
    <property type="entry name" value="6hp_glycosidase-like_sf"/>
</dbReference>
<evidence type="ECO:0000256" key="4">
    <source>
        <dbReference type="ARBA" id="ARBA00023326"/>
    </source>
</evidence>
<dbReference type="InterPro" id="IPR008928">
    <property type="entry name" value="6-hairpin_glycosidase_sf"/>
</dbReference>
<feature type="domain" description="Glycoside hydrolase family 9" evidence="8">
    <location>
        <begin position="12"/>
        <end position="428"/>
    </location>
</feature>
<keyword evidence="7" id="KW-0136">Cellulose degradation</keyword>
<dbReference type="Gene3D" id="1.50.10.10">
    <property type="match status" value="1"/>
</dbReference>
<evidence type="ECO:0000313" key="10">
    <source>
        <dbReference type="Proteomes" id="UP001221217"/>
    </source>
</evidence>
<accession>A0AAJ1MKI3</accession>
<feature type="active site" evidence="6">
    <location>
        <position position="407"/>
    </location>
</feature>
<comment type="catalytic activity">
    <reaction evidence="7">
        <text>Endohydrolysis of (1-&gt;4)-beta-D-glucosidic linkages in cellulose, lichenin and cereal beta-D-glucans.</text>
        <dbReference type="EC" id="3.2.1.4"/>
    </reaction>
</comment>
<dbReference type="EC" id="3.2.1.4" evidence="7"/>
<name>A0AAJ1MKI3_9SPIO</name>
<evidence type="ECO:0000256" key="1">
    <source>
        <dbReference type="ARBA" id="ARBA00022801"/>
    </source>
</evidence>
<comment type="similarity">
    <text evidence="5 7">Belongs to the glycosyl hydrolase 9 (cellulase E) family.</text>
</comment>
<gene>
    <name evidence="9" type="ORF">PQJ61_13590</name>
</gene>
<evidence type="ECO:0000313" key="9">
    <source>
        <dbReference type="EMBL" id="MDC7227792.1"/>
    </source>
</evidence>
<keyword evidence="2 5" id="KW-0119">Carbohydrate metabolism</keyword>
<sequence length="443" mass="48984">MNDIFTEYDVFDITIHSYKYQHCGTSIYGECHMKPAIIRPNGDFIPSELSRLELGKVDVSGGWHDAGDYGKYIPTAAVTVYQLLLLADLFPVFAAENPVLLEEAAFELSWMLKMQDDDGGVYHKVNTYDFCDMVMPDMDTEPQLLYEKSSSAAAYFAAATAYACRFNSNAFPARERIYDSAIRAGNYLKKILPPDYEVLPSVDRTGPYIPAGVDTICIWAFAELYRLTGDRQWYDLCVSINSMHMPVISGPLGWENMSAAAVWALYQEDGTAYYREQILAEAERICRCSADDDFGCALQENEYLWGSNKFAAAYGLLLILAAEICDDTVCRKLYYSTASKQLKYILGNNALGKCFITGFGNNPVCNPHHRIVQASKTVIPGLLVGGPNNSAEDGCYPAGLGKLGYADLPEAYSCNEYAVDYNAPLVFLSGGLAALKKGGQIWS</sequence>
<evidence type="ECO:0000259" key="8">
    <source>
        <dbReference type="Pfam" id="PF00759"/>
    </source>
</evidence>
<evidence type="ECO:0000256" key="3">
    <source>
        <dbReference type="ARBA" id="ARBA00023295"/>
    </source>
</evidence>
<dbReference type="SUPFAM" id="SSF48208">
    <property type="entry name" value="Six-hairpin glycosidases"/>
    <property type="match status" value="1"/>
</dbReference>
<dbReference type="EMBL" id="JAQQAL010000034">
    <property type="protein sequence ID" value="MDC7227792.1"/>
    <property type="molecule type" value="Genomic_DNA"/>
</dbReference>
<proteinExistence type="inferred from homology"/>
<dbReference type="GO" id="GO:0008810">
    <property type="term" value="F:cellulase activity"/>
    <property type="evidence" value="ECO:0007669"/>
    <property type="project" value="UniProtKB-EC"/>
</dbReference>
<organism evidence="9 10">
    <name type="scientific">Candidatus Thalassospirochaeta sargassi</name>
    <dbReference type="NCBI Taxonomy" id="3119039"/>
    <lineage>
        <taxon>Bacteria</taxon>
        <taxon>Pseudomonadati</taxon>
        <taxon>Spirochaetota</taxon>
        <taxon>Spirochaetia</taxon>
        <taxon>Spirochaetales</taxon>
        <taxon>Spirochaetaceae</taxon>
        <taxon>Candidatus Thalassospirochaeta</taxon>
    </lineage>
</organism>
<protein>
    <recommendedName>
        <fullName evidence="7">Endoglucanase</fullName>
        <ecNumber evidence="7">3.2.1.4</ecNumber>
    </recommendedName>
</protein>
<comment type="caution">
    <text evidence="9">The sequence shown here is derived from an EMBL/GenBank/DDBJ whole genome shotgun (WGS) entry which is preliminary data.</text>
</comment>
<dbReference type="Pfam" id="PF00759">
    <property type="entry name" value="Glyco_hydro_9"/>
    <property type="match status" value="1"/>
</dbReference>
<dbReference type="Proteomes" id="UP001221217">
    <property type="component" value="Unassembled WGS sequence"/>
</dbReference>
<evidence type="ECO:0000256" key="2">
    <source>
        <dbReference type="ARBA" id="ARBA00023277"/>
    </source>
</evidence>
<dbReference type="PANTHER" id="PTHR22298">
    <property type="entry name" value="ENDO-1,4-BETA-GLUCANASE"/>
    <property type="match status" value="1"/>
</dbReference>
<dbReference type="PROSITE" id="PS00698">
    <property type="entry name" value="GH9_3"/>
    <property type="match status" value="1"/>
</dbReference>
<feature type="active site" evidence="5">
    <location>
        <position position="368"/>
    </location>
</feature>
<evidence type="ECO:0000256" key="6">
    <source>
        <dbReference type="PROSITE-ProRule" id="PRU10060"/>
    </source>
</evidence>
<keyword evidence="4 5" id="KW-0624">Polysaccharide degradation</keyword>
<dbReference type="InterPro" id="IPR033126">
    <property type="entry name" value="Glyco_hydro_9_Asp/Glu_AS"/>
</dbReference>
<dbReference type="PROSITE" id="PS00592">
    <property type="entry name" value="GH9_2"/>
    <property type="match status" value="1"/>
</dbReference>
<evidence type="ECO:0000256" key="5">
    <source>
        <dbReference type="PROSITE-ProRule" id="PRU10059"/>
    </source>
</evidence>
<dbReference type="AlphaFoldDB" id="A0AAJ1MKI3"/>
<dbReference type="InterPro" id="IPR018221">
    <property type="entry name" value="Glyco_hydro_9_His_AS"/>
</dbReference>
<reference evidence="9 10" key="1">
    <citation type="submission" date="2022-12" db="EMBL/GenBank/DDBJ databases">
        <title>Metagenome assembled genome from gulf of manar.</title>
        <authorList>
            <person name="Kohli P."/>
            <person name="Pk S."/>
            <person name="Venkata Ramana C."/>
            <person name="Sasikala C."/>
        </authorList>
    </citation>
    <scope>NUCLEOTIDE SEQUENCE [LARGE SCALE GENOMIC DNA]</scope>
    <source>
        <strain evidence="9">JB008</strain>
    </source>
</reference>
<feature type="active site" evidence="6">
    <location>
        <position position="416"/>
    </location>
</feature>